<feature type="region of interest" description="Disordered" evidence="1">
    <location>
        <begin position="1235"/>
        <end position="1257"/>
    </location>
</feature>
<dbReference type="PANTHER" id="PTHR22042:SF2">
    <property type="entry name" value="182 KDA TANKYRASE-1-BINDING PROTEIN"/>
    <property type="match status" value="1"/>
</dbReference>
<feature type="region of interest" description="Disordered" evidence="1">
    <location>
        <begin position="167"/>
        <end position="465"/>
    </location>
</feature>
<feature type="compositionally biased region" description="Low complexity" evidence="1">
    <location>
        <begin position="496"/>
        <end position="515"/>
    </location>
</feature>
<dbReference type="Proteomes" id="UP000694540">
    <property type="component" value="Unplaced"/>
</dbReference>
<evidence type="ECO:0000256" key="1">
    <source>
        <dbReference type="SAM" id="MobiDB-lite"/>
    </source>
</evidence>
<dbReference type="GO" id="GO:0000792">
    <property type="term" value="C:heterochromatin"/>
    <property type="evidence" value="ECO:0007669"/>
    <property type="project" value="Ensembl"/>
</dbReference>
<dbReference type="PANTHER" id="PTHR22042">
    <property type="entry name" value="TANKYRASE 1 BINDING PROTEIN"/>
    <property type="match status" value="1"/>
</dbReference>
<feature type="region of interest" description="Disordered" evidence="1">
    <location>
        <begin position="1373"/>
        <end position="1597"/>
    </location>
</feature>
<accession>A0A8C3YFS9</accession>
<dbReference type="GO" id="GO:0030014">
    <property type="term" value="C:CCR4-NOT complex"/>
    <property type="evidence" value="ECO:0007669"/>
    <property type="project" value="Ensembl"/>
</dbReference>
<feature type="region of interest" description="Disordered" evidence="1">
    <location>
        <begin position="686"/>
        <end position="781"/>
    </location>
</feature>
<dbReference type="GO" id="GO:0071532">
    <property type="term" value="F:ankyrin repeat binding"/>
    <property type="evidence" value="ECO:0007669"/>
    <property type="project" value="Ensembl"/>
</dbReference>
<feature type="compositionally biased region" description="Low complexity" evidence="1">
    <location>
        <begin position="1495"/>
        <end position="1510"/>
    </location>
</feature>
<feature type="compositionally biased region" description="Low complexity" evidence="1">
    <location>
        <begin position="739"/>
        <end position="750"/>
    </location>
</feature>
<feature type="compositionally biased region" description="Gly residues" evidence="1">
    <location>
        <begin position="1115"/>
        <end position="1128"/>
    </location>
</feature>
<dbReference type="GO" id="GO:0005737">
    <property type="term" value="C:cytoplasm"/>
    <property type="evidence" value="ECO:0007669"/>
    <property type="project" value="Ensembl"/>
</dbReference>
<feature type="region of interest" description="Disordered" evidence="1">
    <location>
        <begin position="1692"/>
        <end position="1734"/>
    </location>
</feature>
<reference evidence="3" key="1">
    <citation type="submission" date="2025-08" db="UniProtKB">
        <authorList>
            <consortium name="Ensembl"/>
        </authorList>
    </citation>
    <scope>IDENTIFICATION</scope>
</reference>
<organism evidence="3 4">
    <name type="scientific">Catagonus wagneri</name>
    <name type="common">Chacoan peccary</name>
    <dbReference type="NCBI Taxonomy" id="51154"/>
    <lineage>
        <taxon>Eukaryota</taxon>
        <taxon>Metazoa</taxon>
        <taxon>Chordata</taxon>
        <taxon>Craniata</taxon>
        <taxon>Vertebrata</taxon>
        <taxon>Euteleostomi</taxon>
        <taxon>Mammalia</taxon>
        <taxon>Eutheria</taxon>
        <taxon>Laurasiatheria</taxon>
        <taxon>Artiodactyla</taxon>
        <taxon>Suina</taxon>
        <taxon>Tayassuidae</taxon>
        <taxon>Catagonus</taxon>
    </lineage>
</organism>
<feature type="compositionally biased region" description="Low complexity" evidence="1">
    <location>
        <begin position="1098"/>
        <end position="1108"/>
    </location>
</feature>
<feature type="compositionally biased region" description="Polar residues" evidence="1">
    <location>
        <begin position="997"/>
        <end position="1006"/>
    </location>
</feature>
<keyword evidence="4" id="KW-1185">Reference proteome</keyword>
<feature type="compositionally biased region" description="Basic and acidic residues" evidence="1">
    <location>
        <begin position="962"/>
        <end position="973"/>
    </location>
</feature>
<dbReference type="InterPro" id="IPR032764">
    <property type="entry name" value="Tankyrase-bd_C"/>
</dbReference>
<feature type="compositionally biased region" description="Low complexity" evidence="1">
    <location>
        <begin position="572"/>
        <end position="582"/>
    </location>
</feature>
<protein>
    <submittedName>
        <fullName evidence="3">Tankyrase 1 binding protein 1</fullName>
    </submittedName>
</protein>
<feature type="compositionally biased region" description="Basic residues" evidence="1">
    <location>
        <begin position="1616"/>
        <end position="1625"/>
    </location>
</feature>
<feature type="compositionally biased region" description="Low complexity" evidence="1">
    <location>
        <begin position="45"/>
        <end position="63"/>
    </location>
</feature>
<dbReference type="GO" id="GO:0005634">
    <property type="term" value="C:nucleus"/>
    <property type="evidence" value="ECO:0007669"/>
    <property type="project" value="Ensembl"/>
</dbReference>
<feature type="compositionally biased region" description="Basic and acidic residues" evidence="1">
    <location>
        <begin position="1065"/>
        <end position="1076"/>
    </location>
</feature>
<feature type="compositionally biased region" description="Polar residues" evidence="1">
    <location>
        <begin position="811"/>
        <end position="823"/>
    </location>
</feature>
<dbReference type="Pfam" id="PF15327">
    <property type="entry name" value="Tankyrase_bdg_C"/>
    <property type="match status" value="1"/>
</dbReference>
<dbReference type="GO" id="GO:0006302">
    <property type="term" value="P:double-strand break repair"/>
    <property type="evidence" value="ECO:0007669"/>
    <property type="project" value="Ensembl"/>
</dbReference>
<evidence type="ECO:0000259" key="2">
    <source>
        <dbReference type="SMART" id="SM01319"/>
    </source>
</evidence>
<reference evidence="3" key="2">
    <citation type="submission" date="2025-09" db="UniProtKB">
        <authorList>
            <consortium name="Ensembl"/>
        </authorList>
    </citation>
    <scope>IDENTIFICATION</scope>
</reference>
<dbReference type="GO" id="GO:0044877">
    <property type="term" value="F:protein-containing complex binding"/>
    <property type="evidence" value="ECO:0007669"/>
    <property type="project" value="Ensembl"/>
</dbReference>
<dbReference type="SMART" id="SM01319">
    <property type="entry name" value="Tankyrase_bdg_C"/>
    <property type="match status" value="1"/>
</dbReference>
<feature type="region of interest" description="Disordered" evidence="1">
    <location>
        <begin position="478"/>
        <end position="670"/>
    </location>
</feature>
<feature type="compositionally biased region" description="Basic and acidic residues" evidence="1">
    <location>
        <begin position="208"/>
        <end position="221"/>
    </location>
</feature>
<dbReference type="Ensembl" id="ENSCWAT00000009863.1">
    <property type="protein sequence ID" value="ENSCWAP00000009076.1"/>
    <property type="gene ID" value="ENSCWAG00000007040.1"/>
</dbReference>
<dbReference type="GO" id="GO:0005912">
    <property type="term" value="C:adherens junction"/>
    <property type="evidence" value="ECO:0007669"/>
    <property type="project" value="Ensembl"/>
</dbReference>
<dbReference type="GO" id="GO:0043539">
    <property type="term" value="F:protein serine/threonine kinase activator activity"/>
    <property type="evidence" value="ECO:0007669"/>
    <property type="project" value="Ensembl"/>
</dbReference>
<feature type="compositionally biased region" description="Low complexity" evidence="1">
    <location>
        <begin position="554"/>
        <end position="564"/>
    </location>
</feature>
<name>A0A8C3YFS9_9CETA</name>
<dbReference type="InterPro" id="IPR040006">
    <property type="entry name" value="TNKS1BP1-like"/>
</dbReference>
<dbReference type="GeneTree" id="ENSGT00940000154184"/>
<feature type="compositionally biased region" description="Pro residues" evidence="1">
    <location>
        <begin position="1581"/>
        <end position="1590"/>
    </location>
</feature>
<evidence type="ECO:0000313" key="3">
    <source>
        <dbReference type="Ensembl" id="ENSCWAP00000009076.1"/>
    </source>
</evidence>
<feature type="compositionally biased region" description="Low complexity" evidence="1">
    <location>
        <begin position="532"/>
        <end position="546"/>
    </location>
</feature>
<feature type="compositionally biased region" description="Pro residues" evidence="1">
    <location>
        <begin position="352"/>
        <end position="366"/>
    </location>
</feature>
<feature type="region of interest" description="Disordered" evidence="1">
    <location>
        <begin position="1615"/>
        <end position="1642"/>
    </location>
</feature>
<sequence length="1734" mass="178185">MKVSALREGAAMASPPPRETEEELGSAGSEPGDPRAKPPVKPKPRALATKPALPAKPSLLVPVGPRPPRGPLAELPSARKMNMLAGPQPYGGSKRPLPFAPRPTAEASPGGEATREPGKEGPGQEETPPLTPPARCAAPAGVRKAPAPFRPASERFAATTVEEILAKMEQPRKEVPASPDRLWGSRLSFNQDGSSRYGPRTYGVAPGPREEDGRTLSRDWSQEGPAKPPTECPGGPSKTPEERNSPSDLAFNGDLAPPASAEPPTDVSKVPSSPGPTLENGESAAPGLGPALTSPRLYSPDKSSPHHSQLPEPQSPAVSGASPCLPKTPASPATAPPDEGSCHPPSLGVPAVGPPEAPRPGSPPLPETSGHHSLEQPPAASPQPLTEGGESLAPPRTFPSGEVAAPGDAAGRPVTLAQRRFSEGVLRPPGQDQEKLGGSLAALPQSQGSQSALDRPFGSGTESNWSLSQSFEWTFPTRPSGLGVWRLDSPPPSPITEATEAAEAAAAAAAAAVEAGDWGGSSREEGSSLQEPGAPAPSEGPGAPAAPGGPGAPAPSEGPGTPATPGGPGAPAPSEGPGAPATPGGPGALAPSEAPGTPAASEGPGRPGSRVWADDLGLSSTQKGDEESHPQSPSVPLEPLSTAGDPPGPALSQAEERYEEPELLAGQESPLPLAAREAALPILEPILGQQRPAPPDQPCVLFVDTPDPGQALPAKEEAVTLARAETTQPRTEVQDPCRASPEPAGPESSSRWLDDLLASPPPSAGGARRGAGSELKDAQTTSACSEGLLGWAQKDLQSEFGIAADPHPSGFSPSSWSQDTSQDYGLGGASPRGDPGLGERDWTSQCGQGVGEGSSREWASRCGIGQEETQLSHPDGSGASAPVGLMGQDWVISKPAQPGSPQGQEMDVQAWEFRKRDSQGSYSSRDVALQDQEFGKRDSLGTYSSRDVSLQDWEFGKRDSLGAYARRDEDEQSQKLGKKGQLGEYSSQDAERRDQEFGTSDSSLSVYGSYGAEQMNQDFGKSAWMGSYGGGGGPEALGSQDRSYGMRVLSAGFSPEEAQQQDEEFEKKLLRGRDSLGEASGDAGWPETTEAGGLFGPSSSQSQDGSLGLRDRSGRQGGGAGQEVGGLRGRQQAGGLSPSDAHQEDRGVGRRGWASDFGLGVVPQPEVAFSPGQPDRSAGFSVGAGVIGADRASGAGPSPSRERGGGPFVPSAEALAGTMDWSDQLGLRDLDVSSCVGSGGSSEGRQDAVGQTGWADNLGLKDVEPAVRLETGASEEPRGTGAGEKDWTSEGGVRGRDLAAAGEVGGHGHARESGVGQTDWSGAEAGEFLKSRERGVGQADWAPDSGLRDRELGAGQVHWSDGLGLRNLEVTRDFESEGSRGPRGCGVGQMDWTQDAELPGAPSEAREHGVGEVSQSPEPGPRDTGVSSPGPEARDPTGARELGVGETSGPETQRQDHTLPPVETCPEDPEMDAGESPGFRASPGGCQARSSPAGSQALLEAMLAASSSKAAAHRESAGSGLRGLSEEEGAAAGTDQGESLEPGRDPLPSWRPQPDGEASRTEEMDGTWASAGAGQSEQGPRRPPQGPPASSPSQDFSFIEDTEILDSAMYRSRANLGRKRGHRAPAIRPGGTLGLSEAAESDSRLFQDSTGRARVSLDDLCRMWGWCGAARSVLSPSLGAFRAAGFEGAIFRRGGGGGAAEPPDTDDQGAEGQPLPWPEPVSPEGQTALPEPLG</sequence>
<feature type="region of interest" description="Disordered" evidence="1">
    <location>
        <begin position="962"/>
        <end position="1006"/>
    </location>
</feature>
<feature type="compositionally biased region" description="Basic and acidic residues" evidence="1">
    <location>
        <begin position="1275"/>
        <end position="1297"/>
    </location>
</feature>
<evidence type="ECO:0000313" key="4">
    <source>
        <dbReference type="Proteomes" id="UP000694540"/>
    </source>
</evidence>
<feature type="region of interest" description="Disordered" evidence="1">
    <location>
        <begin position="1"/>
        <end position="154"/>
    </location>
</feature>
<proteinExistence type="predicted"/>
<dbReference type="GO" id="GO:0019899">
    <property type="term" value="F:enzyme binding"/>
    <property type="evidence" value="ECO:0007669"/>
    <property type="project" value="Ensembl"/>
</dbReference>
<feature type="region of interest" description="Disordered" evidence="1">
    <location>
        <begin position="1050"/>
        <end position="1212"/>
    </location>
</feature>
<feature type="region of interest" description="Disordered" evidence="1">
    <location>
        <begin position="799"/>
        <end position="942"/>
    </location>
</feature>
<feature type="domain" description="Tankyrase 1-binding protein C-terminal" evidence="2">
    <location>
        <begin position="1593"/>
        <end position="1725"/>
    </location>
</feature>
<gene>
    <name evidence="3" type="primary">TNKS1BP1</name>
</gene>
<feature type="compositionally biased region" description="Low complexity" evidence="1">
    <location>
        <begin position="327"/>
        <end position="337"/>
    </location>
</feature>
<feature type="compositionally biased region" description="Low complexity" evidence="1">
    <location>
        <begin position="764"/>
        <end position="773"/>
    </location>
</feature>
<feature type="region of interest" description="Disordered" evidence="1">
    <location>
        <begin position="1269"/>
        <end position="1348"/>
    </location>
</feature>
<dbReference type="GO" id="GO:0071479">
    <property type="term" value="P:cellular response to ionizing radiation"/>
    <property type="evidence" value="ECO:0007669"/>
    <property type="project" value="Ensembl"/>
</dbReference>